<evidence type="ECO:0000256" key="8">
    <source>
        <dbReference type="ARBA" id="ARBA00023157"/>
    </source>
</evidence>
<dbReference type="GO" id="GO:0010460">
    <property type="term" value="P:positive regulation of heart rate"/>
    <property type="evidence" value="ECO:0007669"/>
    <property type="project" value="TreeGrafter"/>
</dbReference>
<dbReference type="Pfam" id="PF00214">
    <property type="entry name" value="Calc_CGRP_IAPP"/>
    <property type="match status" value="1"/>
</dbReference>
<evidence type="ECO:0000256" key="12">
    <source>
        <dbReference type="SAM" id="SignalP"/>
    </source>
</evidence>
<dbReference type="GO" id="GO:0003073">
    <property type="term" value="P:regulation of systemic arterial blood pressure"/>
    <property type="evidence" value="ECO:0007669"/>
    <property type="project" value="TreeGrafter"/>
</dbReference>
<dbReference type="GO" id="GO:0005179">
    <property type="term" value="F:hormone activity"/>
    <property type="evidence" value="ECO:0007669"/>
    <property type="project" value="UniProtKB-KW"/>
</dbReference>
<dbReference type="PANTHER" id="PTHR23414:SF3">
    <property type="entry name" value="PRO-ADRENOMEDULLIN"/>
    <property type="match status" value="1"/>
</dbReference>
<feature type="compositionally biased region" description="Low complexity" evidence="11">
    <location>
        <begin position="70"/>
        <end position="79"/>
    </location>
</feature>
<dbReference type="Proteomes" id="UP000694680">
    <property type="component" value="Chromosome 6"/>
</dbReference>
<evidence type="ECO:0000313" key="14">
    <source>
        <dbReference type="Proteomes" id="UP000694680"/>
    </source>
</evidence>
<keyword evidence="5" id="KW-0372">Hormone</keyword>
<comment type="function">
    <text evidence="10">ADM function is mediated by the CALCRL-RAMP2 and CALCRL-RAMP3 receptor complexes with ADM showing the highest potency for the CALCRL-RAMP2 complex.</text>
</comment>
<keyword evidence="7" id="KW-0027">Amidation</keyword>
<evidence type="ECO:0000313" key="13">
    <source>
        <dbReference type="Ensembl" id="ENSGWIP00000023691.1"/>
    </source>
</evidence>
<dbReference type="Ensembl" id="ENSGWIT00000025941.1">
    <property type="protein sequence ID" value="ENSGWIP00000023691.1"/>
    <property type="gene ID" value="ENSGWIG00000012629.1"/>
</dbReference>
<keyword evidence="14" id="KW-1185">Reference proteome</keyword>
<dbReference type="InterPro" id="IPR021116">
    <property type="entry name" value="Calcitonin/adrenomedullin"/>
</dbReference>
<dbReference type="AlphaFoldDB" id="A0A8C5EMF2"/>
<accession>A0A8C5EMF2</accession>
<evidence type="ECO:0000256" key="7">
    <source>
        <dbReference type="ARBA" id="ARBA00022815"/>
    </source>
</evidence>
<reference evidence="13" key="2">
    <citation type="submission" date="2025-08" db="UniProtKB">
        <authorList>
            <consortium name="Ensembl"/>
        </authorList>
    </citation>
    <scope>IDENTIFICATION</scope>
</reference>
<protein>
    <recommendedName>
        <fullName evidence="9">Pro-adrenomedullin</fullName>
    </recommendedName>
</protein>
<comment type="similarity">
    <text evidence="2">Belongs to the adrenomedullin family.</text>
</comment>
<keyword evidence="4" id="KW-0165">Cleavage on pair of basic residues</keyword>
<name>A0A8C5EMF2_GOUWI</name>
<comment type="subcellular location">
    <subcellularLocation>
        <location evidence="1">Secreted</location>
    </subcellularLocation>
</comment>
<dbReference type="PRINTS" id="PR00801">
    <property type="entry name" value="ADRENOMEDULN"/>
</dbReference>
<evidence type="ECO:0000256" key="1">
    <source>
        <dbReference type="ARBA" id="ARBA00004613"/>
    </source>
</evidence>
<feature type="chain" id="PRO_5034105427" description="Pro-adrenomedullin" evidence="12">
    <location>
        <begin position="24"/>
        <end position="157"/>
    </location>
</feature>
<evidence type="ECO:0000256" key="9">
    <source>
        <dbReference type="ARBA" id="ARBA00023472"/>
    </source>
</evidence>
<sequence>MQLSVRTIICCCVFITVLPPGKGATEKPPSSLDKMFTEYLHVFIKKYLCNSFITDTEETLNSDDGPQLTPSSSASSAPPMRTKRSGPFQSSGCLLITCIYHDLFDRLYQLNTKQKEEKAPPKKLGVHGYGRRRRRSLLDVVHLGLCRERQRSWCSTQ</sequence>
<reference evidence="13" key="3">
    <citation type="submission" date="2025-09" db="UniProtKB">
        <authorList>
            <consortium name="Ensembl"/>
        </authorList>
    </citation>
    <scope>IDENTIFICATION</scope>
</reference>
<feature type="region of interest" description="Disordered" evidence="11">
    <location>
        <begin position="58"/>
        <end position="88"/>
    </location>
</feature>
<evidence type="ECO:0000256" key="3">
    <source>
        <dbReference type="ARBA" id="ARBA00022525"/>
    </source>
</evidence>
<evidence type="ECO:0000256" key="2">
    <source>
        <dbReference type="ARBA" id="ARBA00010575"/>
    </source>
</evidence>
<evidence type="ECO:0000256" key="6">
    <source>
        <dbReference type="ARBA" id="ARBA00022729"/>
    </source>
</evidence>
<feature type="signal peptide" evidence="12">
    <location>
        <begin position="1"/>
        <end position="23"/>
    </location>
</feature>
<keyword evidence="6 12" id="KW-0732">Signal</keyword>
<dbReference type="GO" id="GO:0007189">
    <property type="term" value="P:adenylate cyclase-activating G protein-coupled receptor signaling pathway"/>
    <property type="evidence" value="ECO:0007669"/>
    <property type="project" value="TreeGrafter"/>
</dbReference>
<dbReference type="PANTHER" id="PTHR23414">
    <property type="entry name" value="ADRENOMEDULLIN, ADM"/>
    <property type="match status" value="1"/>
</dbReference>
<evidence type="ECO:0000256" key="11">
    <source>
        <dbReference type="SAM" id="MobiDB-lite"/>
    </source>
</evidence>
<dbReference type="InterPro" id="IPR051665">
    <property type="entry name" value="Adrenomedullin-reg_peptide"/>
</dbReference>
<dbReference type="GO" id="GO:0031700">
    <property type="term" value="F:adrenomedullin receptor binding"/>
    <property type="evidence" value="ECO:0007669"/>
    <property type="project" value="TreeGrafter"/>
</dbReference>
<reference evidence="13" key="1">
    <citation type="submission" date="2020-06" db="EMBL/GenBank/DDBJ databases">
        <authorList>
            <consortium name="Wellcome Sanger Institute Data Sharing"/>
        </authorList>
    </citation>
    <scope>NUCLEOTIDE SEQUENCE [LARGE SCALE GENOMIC DNA]</scope>
</reference>
<keyword evidence="3" id="KW-0964">Secreted</keyword>
<dbReference type="GO" id="GO:1990410">
    <property type="term" value="P:adrenomedullin receptor signaling pathway"/>
    <property type="evidence" value="ECO:0007669"/>
    <property type="project" value="TreeGrafter"/>
</dbReference>
<keyword evidence="8" id="KW-1015">Disulfide bond</keyword>
<dbReference type="GO" id="GO:0005615">
    <property type="term" value="C:extracellular space"/>
    <property type="evidence" value="ECO:0007669"/>
    <property type="project" value="TreeGrafter"/>
</dbReference>
<evidence type="ECO:0000256" key="4">
    <source>
        <dbReference type="ARBA" id="ARBA00022685"/>
    </source>
</evidence>
<evidence type="ECO:0000256" key="10">
    <source>
        <dbReference type="ARBA" id="ARBA00049577"/>
    </source>
</evidence>
<evidence type="ECO:0000256" key="5">
    <source>
        <dbReference type="ARBA" id="ARBA00022702"/>
    </source>
</evidence>
<organism evidence="13 14">
    <name type="scientific">Gouania willdenowi</name>
    <name type="common">Blunt-snouted clingfish</name>
    <name type="synonym">Lepadogaster willdenowi</name>
    <dbReference type="NCBI Taxonomy" id="441366"/>
    <lineage>
        <taxon>Eukaryota</taxon>
        <taxon>Metazoa</taxon>
        <taxon>Chordata</taxon>
        <taxon>Craniata</taxon>
        <taxon>Vertebrata</taxon>
        <taxon>Euteleostomi</taxon>
        <taxon>Actinopterygii</taxon>
        <taxon>Neopterygii</taxon>
        <taxon>Teleostei</taxon>
        <taxon>Neoteleostei</taxon>
        <taxon>Acanthomorphata</taxon>
        <taxon>Ovalentaria</taxon>
        <taxon>Blenniimorphae</taxon>
        <taxon>Blenniiformes</taxon>
        <taxon>Gobiesocoidei</taxon>
        <taxon>Gobiesocidae</taxon>
        <taxon>Gobiesocinae</taxon>
        <taxon>Gouania</taxon>
    </lineage>
</organism>
<dbReference type="InterPro" id="IPR001710">
    <property type="entry name" value="Pro-ADM"/>
</dbReference>
<proteinExistence type="inferred from homology"/>